<dbReference type="Proteomes" id="UP001642540">
    <property type="component" value="Unassembled WGS sequence"/>
</dbReference>
<protein>
    <submittedName>
        <fullName evidence="2">Uncharacterized protein</fullName>
    </submittedName>
</protein>
<keyword evidence="1" id="KW-0472">Membrane</keyword>
<gene>
    <name evidence="2" type="ORF">ODALV1_LOCUS18069</name>
</gene>
<dbReference type="EMBL" id="CAXLJM020000057">
    <property type="protein sequence ID" value="CAL8118292.1"/>
    <property type="molecule type" value="Genomic_DNA"/>
</dbReference>
<keyword evidence="3" id="KW-1185">Reference proteome</keyword>
<evidence type="ECO:0000256" key="1">
    <source>
        <dbReference type="SAM" id="Phobius"/>
    </source>
</evidence>
<keyword evidence="1" id="KW-0812">Transmembrane</keyword>
<reference evidence="2 3" key="1">
    <citation type="submission" date="2024-08" db="EMBL/GenBank/DDBJ databases">
        <authorList>
            <person name="Cucini C."/>
            <person name="Frati F."/>
        </authorList>
    </citation>
    <scope>NUCLEOTIDE SEQUENCE [LARGE SCALE GENOMIC DNA]</scope>
</reference>
<accession>A0ABP1R4H8</accession>
<organism evidence="2 3">
    <name type="scientific">Orchesella dallaii</name>
    <dbReference type="NCBI Taxonomy" id="48710"/>
    <lineage>
        <taxon>Eukaryota</taxon>
        <taxon>Metazoa</taxon>
        <taxon>Ecdysozoa</taxon>
        <taxon>Arthropoda</taxon>
        <taxon>Hexapoda</taxon>
        <taxon>Collembola</taxon>
        <taxon>Entomobryomorpha</taxon>
        <taxon>Entomobryoidea</taxon>
        <taxon>Orchesellidae</taxon>
        <taxon>Orchesellinae</taxon>
        <taxon>Orchesella</taxon>
    </lineage>
</organism>
<comment type="caution">
    <text evidence="2">The sequence shown here is derived from an EMBL/GenBank/DDBJ whole genome shotgun (WGS) entry which is preliminary data.</text>
</comment>
<proteinExistence type="predicted"/>
<evidence type="ECO:0000313" key="3">
    <source>
        <dbReference type="Proteomes" id="UP001642540"/>
    </source>
</evidence>
<feature type="transmembrane region" description="Helical" evidence="1">
    <location>
        <begin position="44"/>
        <end position="65"/>
    </location>
</feature>
<evidence type="ECO:0000313" key="2">
    <source>
        <dbReference type="EMBL" id="CAL8118292.1"/>
    </source>
</evidence>
<sequence length="96" mass="11625">MGKERKIFQAAYIQIKEHHQLVLLLLLRWISQFSSEKLVHDKTFVFVDNSTVIFFYIAFFYWFFYSIVKHCYCLKNCLGSYRYLETHTITLIQVSL</sequence>
<keyword evidence="1" id="KW-1133">Transmembrane helix</keyword>
<name>A0ABP1R4H8_9HEXA</name>